<dbReference type="RefSeq" id="XP_016230572.1">
    <property type="nucleotide sequence ID" value="XM_016385628.1"/>
</dbReference>
<comment type="similarity">
    <text evidence="1">Belongs to the asaB hydroxylase/desaturase family.</text>
</comment>
<dbReference type="STRING" id="91928.A0A0D1Y631"/>
<keyword evidence="4" id="KW-1185">Reference proteome</keyword>
<dbReference type="AlphaFoldDB" id="A0A0D1Y631"/>
<accession>A0A0D1Y631</accession>
<dbReference type="Proteomes" id="UP000053328">
    <property type="component" value="Unassembled WGS sequence"/>
</dbReference>
<dbReference type="HOGENOM" id="CLU_042688_3_0_1"/>
<evidence type="ECO:0000313" key="4">
    <source>
        <dbReference type="Proteomes" id="UP000053328"/>
    </source>
</evidence>
<dbReference type="InterPro" id="IPR044053">
    <property type="entry name" value="AsaB-like"/>
</dbReference>
<dbReference type="VEuPathDB" id="FungiDB:PV08_11318"/>
<feature type="compositionally biased region" description="Low complexity" evidence="2">
    <location>
        <begin position="1"/>
        <end position="14"/>
    </location>
</feature>
<dbReference type="GO" id="GO:0016491">
    <property type="term" value="F:oxidoreductase activity"/>
    <property type="evidence" value="ECO:0007669"/>
    <property type="project" value="InterPro"/>
</dbReference>
<dbReference type="NCBIfam" id="NF041278">
    <property type="entry name" value="CmcJ_NvfI_EfuI"/>
    <property type="match status" value="1"/>
</dbReference>
<reference evidence="3 4" key="1">
    <citation type="submission" date="2015-01" db="EMBL/GenBank/DDBJ databases">
        <title>The Genome Sequence of Exophiala spinifera CBS89968.</title>
        <authorList>
            <consortium name="The Broad Institute Genomics Platform"/>
            <person name="Cuomo C."/>
            <person name="de Hoog S."/>
            <person name="Gorbushina A."/>
            <person name="Stielow B."/>
            <person name="Teixiera M."/>
            <person name="Abouelleil A."/>
            <person name="Chapman S.B."/>
            <person name="Priest M."/>
            <person name="Young S.K."/>
            <person name="Wortman J."/>
            <person name="Nusbaum C."/>
            <person name="Birren B."/>
        </authorList>
    </citation>
    <scope>NUCLEOTIDE SEQUENCE [LARGE SCALE GENOMIC DNA]</scope>
    <source>
        <strain evidence="3 4">CBS 89968</strain>
    </source>
</reference>
<protein>
    <recommendedName>
        <fullName evidence="5">Methyltransferase</fullName>
    </recommendedName>
</protein>
<evidence type="ECO:0000256" key="2">
    <source>
        <dbReference type="SAM" id="MobiDB-lite"/>
    </source>
</evidence>
<dbReference type="GeneID" id="27338401"/>
<gene>
    <name evidence="3" type="ORF">PV08_11318</name>
</gene>
<organism evidence="3 4">
    <name type="scientific">Exophiala spinifera</name>
    <dbReference type="NCBI Taxonomy" id="91928"/>
    <lineage>
        <taxon>Eukaryota</taxon>
        <taxon>Fungi</taxon>
        <taxon>Dikarya</taxon>
        <taxon>Ascomycota</taxon>
        <taxon>Pezizomycotina</taxon>
        <taxon>Eurotiomycetes</taxon>
        <taxon>Chaetothyriomycetidae</taxon>
        <taxon>Chaetothyriales</taxon>
        <taxon>Herpotrichiellaceae</taxon>
        <taxon>Exophiala</taxon>
    </lineage>
</organism>
<sequence length="308" mass="34275">MSSTTTTTATTATTLSGVQDPTNTTSSSQSSSSSSQYVPRGPVRTKLNFFKDPEDGTPPHNYVEKPPEGQPQRNFGETVVEVEVDDIRGRESEFSLDADAFQAVKGVAPSRETEFVSDEHIRAVYYPEVERLLLDQVPGAHKVTIFDHTIRRSNPDAPRAPVTRVHVDQTARSTQWRVKLHEESPGEADELLKGRYRIINVWRPINGTVVAHPLGFASAATVDDAVDLVPVEHRYPHRTGETAAVRHNPNQKFYYWSGMDDDERLLLKCFDSKEGVAQRVPHTAFVDPRTPVGAKGRESIEVRALVYG</sequence>
<feature type="compositionally biased region" description="Polar residues" evidence="2">
    <location>
        <begin position="15"/>
        <end position="25"/>
    </location>
</feature>
<evidence type="ECO:0008006" key="5">
    <source>
        <dbReference type="Google" id="ProtNLM"/>
    </source>
</evidence>
<evidence type="ECO:0000313" key="3">
    <source>
        <dbReference type="EMBL" id="KIW10356.1"/>
    </source>
</evidence>
<dbReference type="PANTHER" id="PTHR34598">
    <property type="entry name" value="BLL6449 PROTEIN"/>
    <property type="match status" value="1"/>
</dbReference>
<dbReference type="OrthoDB" id="412788at2759"/>
<evidence type="ECO:0000256" key="1">
    <source>
        <dbReference type="ARBA" id="ARBA00023604"/>
    </source>
</evidence>
<feature type="region of interest" description="Disordered" evidence="2">
    <location>
        <begin position="1"/>
        <end position="73"/>
    </location>
</feature>
<dbReference type="EMBL" id="KN847500">
    <property type="protein sequence ID" value="KIW10356.1"/>
    <property type="molecule type" value="Genomic_DNA"/>
</dbReference>
<name>A0A0D1Y631_9EURO</name>
<dbReference type="PANTHER" id="PTHR34598:SF1">
    <property type="entry name" value="PUTATIVE (AFU_ORTHOLOGUE AFUA_3G13140)-RELATED"/>
    <property type="match status" value="1"/>
</dbReference>
<feature type="compositionally biased region" description="Low complexity" evidence="2">
    <location>
        <begin position="26"/>
        <end position="36"/>
    </location>
</feature>
<proteinExistence type="inferred from homology"/>